<dbReference type="InterPro" id="IPR002939">
    <property type="entry name" value="DnaJ_C"/>
</dbReference>
<evidence type="ECO:0000259" key="2">
    <source>
        <dbReference type="Pfam" id="PF01556"/>
    </source>
</evidence>
<keyword evidence="1" id="KW-0143">Chaperone</keyword>
<name>A0A0C3D4Y5_OIDMZ</name>
<evidence type="ECO:0000256" key="1">
    <source>
        <dbReference type="ARBA" id="ARBA00023186"/>
    </source>
</evidence>
<reference evidence="3 4" key="1">
    <citation type="submission" date="2014-04" db="EMBL/GenBank/DDBJ databases">
        <authorList>
            <consortium name="DOE Joint Genome Institute"/>
            <person name="Kuo A."/>
            <person name="Martino E."/>
            <person name="Perotto S."/>
            <person name="Kohler A."/>
            <person name="Nagy L.G."/>
            <person name="Floudas D."/>
            <person name="Copeland A."/>
            <person name="Barry K.W."/>
            <person name="Cichocki N."/>
            <person name="Veneault-Fourrey C."/>
            <person name="LaButti K."/>
            <person name="Lindquist E.A."/>
            <person name="Lipzen A."/>
            <person name="Lundell T."/>
            <person name="Morin E."/>
            <person name="Murat C."/>
            <person name="Sun H."/>
            <person name="Tunlid A."/>
            <person name="Henrissat B."/>
            <person name="Grigoriev I.V."/>
            <person name="Hibbett D.S."/>
            <person name="Martin F."/>
            <person name="Nordberg H.P."/>
            <person name="Cantor M.N."/>
            <person name="Hua S.X."/>
        </authorList>
    </citation>
    <scope>NUCLEOTIDE SEQUENCE [LARGE SCALE GENOMIC DNA]</scope>
    <source>
        <strain evidence="3 4">Zn</strain>
    </source>
</reference>
<dbReference type="FunFam" id="2.60.260.20:FF:000013">
    <property type="entry name" value="DnaJ subfamily B member 11"/>
    <property type="match status" value="1"/>
</dbReference>
<protein>
    <recommendedName>
        <fullName evidence="2">Chaperone DnaJ C-terminal domain-containing protein</fullName>
    </recommendedName>
</protein>
<reference evidence="4" key="2">
    <citation type="submission" date="2015-01" db="EMBL/GenBank/DDBJ databases">
        <title>Evolutionary Origins and Diversification of the Mycorrhizal Mutualists.</title>
        <authorList>
            <consortium name="DOE Joint Genome Institute"/>
            <consortium name="Mycorrhizal Genomics Consortium"/>
            <person name="Kohler A."/>
            <person name="Kuo A."/>
            <person name="Nagy L.G."/>
            <person name="Floudas D."/>
            <person name="Copeland A."/>
            <person name="Barry K.W."/>
            <person name="Cichocki N."/>
            <person name="Veneault-Fourrey C."/>
            <person name="LaButti K."/>
            <person name="Lindquist E.A."/>
            <person name="Lipzen A."/>
            <person name="Lundell T."/>
            <person name="Morin E."/>
            <person name="Murat C."/>
            <person name="Riley R."/>
            <person name="Ohm R."/>
            <person name="Sun H."/>
            <person name="Tunlid A."/>
            <person name="Henrissat B."/>
            <person name="Grigoriev I.V."/>
            <person name="Hibbett D.S."/>
            <person name="Martin F."/>
        </authorList>
    </citation>
    <scope>NUCLEOTIDE SEQUENCE [LARGE SCALE GENOMIC DNA]</scope>
    <source>
        <strain evidence="4">Zn</strain>
    </source>
</reference>
<accession>A0A0C3D4Y5</accession>
<proteinExistence type="predicted"/>
<dbReference type="Gene3D" id="2.60.260.20">
    <property type="entry name" value="Urease metallochaperone UreE, N-terminal domain"/>
    <property type="match status" value="2"/>
</dbReference>
<dbReference type="Proteomes" id="UP000054321">
    <property type="component" value="Unassembled WGS sequence"/>
</dbReference>
<sequence>NFNTSNQGAGGFSFTNPEKIFSEFFRGKQMQSGAREFDHISQVTTVERPLALSLEELFNGCHKKMKIKRKAFDEVTGRIVMQDNILEMDIKPGYQKGTKIKFKGVGDAEEGGHQDLHFIIEEKEHPLYTREGADLYLTVELSLVDSLCGFKRMTTMIDGKMMIVEKPGPIEPESKATYPGLGMPYSKNPDQRGNLIVQFKIRYPQTLTQNQQTQIRHILTEVDRS</sequence>
<dbReference type="SUPFAM" id="SSF49493">
    <property type="entry name" value="HSP40/DnaJ peptide-binding domain"/>
    <property type="match status" value="2"/>
</dbReference>
<dbReference type="InterPro" id="IPR051339">
    <property type="entry name" value="DnaJ_subfamily_B"/>
</dbReference>
<dbReference type="AlphaFoldDB" id="A0A0C3D4Y5"/>
<dbReference type="OrthoDB" id="550424at2759"/>
<evidence type="ECO:0000313" key="3">
    <source>
        <dbReference type="EMBL" id="KIM96962.1"/>
    </source>
</evidence>
<dbReference type="GO" id="GO:0051087">
    <property type="term" value="F:protein-folding chaperone binding"/>
    <property type="evidence" value="ECO:0007669"/>
    <property type="project" value="TreeGrafter"/>
</dbReference>
<feature type="non-terminal residue" evidence="3">
    <location>
        <position position="1"/>
    </location>
</feature>
<dbReference type="GO" id="GO:0005829">
    <property type="term" value="C:cytosol"/>
    <property type="evidence" value="ECO:0007669"/>
    <property type="project" value="TreeGrafter"/>
</dbReference>
<dbReference type="STRING" id="913774.A0A0C3D4Y5"/>
<dbReference type="Pfam" id="PF01556">
    <property type="entry name" value="DnaJ_C"/>
    <property type="match status" value="1"/>
</dbReference>
<dbReference type="FunFam" id="2.60.260.20:FF:000002">
    <property type="entry name" value="Dnaj homolog subfamily b member"/>
    <property type="match status" value="1"/>
</dbReference>
<keyword evidence="4" id="KW-1185">Reference proteome</keyword>
<dbReference type="GO" id="GO:0006457">
    <property type="term" value="P:protein folding"/>
    <property type="evidence" value="ECO:0007669"/>
    <property type="project" value="InterPro"/>
</dbReference>
<dbReference type="GO" id="GO:0051082">
    <property type="term" value="F:unfolded protein binding"/>
    <property type="evidence" value="ECO:0007669"/>
    <property type="project" value="InterPro"/>
</dbReference>
<evidence type="ECO:0000313" key="4">
    <source>
        <dbReference type="Proteomes" id="UP000054321"/>
    </source>
</evidence>
<gene>
    <name evidence="3" type="ORF">OIDMADRAFT_131373</name>
</gene>
<organism evidence="3 4">
    <name type="scientific">Oidiodendron maius (strain Zn)</name>
    <dbReference type="NCBI Taxonomy" id="913774"/>
    <lineage>
        <taxon>Eukaryota</taxon>
        <taxon>Fungi</taxon>
        <taxon>Dikarya</taxon>
        <taxon>Ascomycota</taxon>
        <taxon>Pezizomycotina</taxon>
        <taxon>Leotiomycetes</taxon>
        <taxon>Leotiomycetes incertae sedis</taxon>
        <taxon>Myxotrichaceae</taxon>
        <taxon>Oidiodendron</taxon>
    </lineage>
</organism>
<feature type="domain" description="Chaperone DnaJ C-terminal" evidence="2">
    <location>
        <begin position="47"/>
        <end position="204"/>
    </location>
</feature>
<dbReference type="InterPro" id="IPR008971">
    <property type="entry name" value="HSP40/DnaJ_pept-bd"/>
</dbReference>
<dbReference type="InParanoid" id="A0A0C3D4Y5"/>
<dbReference type="EMBL" id="KN832883">
    <property type="protein sequence ID" value="KIM96962.1"/>
    <property type="molecule type" value="Genomic_DNA"/>
</dbReference>
<dbReference type="GO" id="GO:0006413">
    <property type="term" value="P:translational initiation"/>
    <property type="evidence" value="ECO:0007669"/>
    <property type="project" value="TreeGrafter"/>
</dbReference>
<dbReference type="PANTHER" id="PTHR24078:SF553">
    <property type="entry name" value="DNAJ HOMOLOG SUBFAMILY B MEMBER 5"/>
    <property type="match status" value="1"/>
</dbReference>
<dbReference type="CDD" id="cd10747">
    <property type="entry name" value="DnaJ_C"/>
    <property type="match status" value="1"/>
</dbReference>
<dbReference type="PANTHER" id="PTHR24078">
    <property type="entry name" value="DNAJ HOMOLOG SUBFAMILY C MEMBER"/>
    <property type="match status" value="1"/>
</dbReference>
<dbReference type="HOGENOM" id="CLU_017633_6_1_1"/>